<dbReference type="PROSITE" id="PS00879">
    <property type="entry name" value="ODR_DC_2_2"/>
    <property type="match status" value="1"/>
</dbReference>
<gene>
    <name evidence="2" type="ORF">METZ01_LOCUS115169</name>
</gene>
<accession>A0A381XC50</accession>
<reference evidence="2" key="1">
    <citation type="submission" date="2018-05" db="EMBL/GenBank/DDBJ databases">
        <authorList>
            <person name="Lanie J.A."/>
            <person name="Ng W.-L."/>
            <person name="Kazmierczak K.M."/>
            <person name="Andrzejewski T.M."/>
            <person name="Davidsen T.M."/>
            <person name="Wayne K.J."/>
            <person name="Tettelin H."/>
            <person name="Glass J.I."/>
            <person name="Rusch D."/>
            <person name="Podicherti R."/>
            <person name="Tsui H.-C.T."/>
            <person name="Winkler M.E."/>
        </authorList>
    </citation>
    <scope>NUCLEOTIDE SEQUENCE</scope>
</reference>
<dbReference type="GO" id="GO:0008757">
    <property type="term" value="F:S-adenosylmethionine-dependent methyltransferase activity"/>
    <property type="evidence" value="ECO:0007669"/>
    <property type="project" value="InterPro"/>
</dbReference>
<dbReference type="InterPro" id="IPR013216">
    <property type="entry name" value="Methyltransf_11"/>
</dbReference>
<protein>
    <recommendedName>
        <fullName evidence="1">Methyltransferase type 11 domain-containing protein</fullName>
    </recommendedName>
</protein>
<dbReference type="AlphaFoldDB" id="A0A381XC50"/>
<sequence>MSCCQCQGIENMFDKKAAKRQLKRYLKKGPSKTTSMLLDAIHKKGVQGLDFLDIGGGIGAIQYDLIKAGASGGTSIEASSAYIDVVKDEILQNGLVETVSFKHGDFTTMASDVDSADIVTLDKVICCYDDMSELVGLSSKLARKIYAVIYPRDVWWTKLAFLMMNFYTRIKGCSFRTFIHPTQKVEEIIFGNGLKRNYYTTTLIWQVAIFTK</sequence>
<dbReference type="InterPro" id="IPR029063">
    <property type="entry name" value="SAM-dependent_MTases_sf"/>
</dbReference>
<name>A0A381XC50_9ZZZZ</name>
<dbReference type="CDD" id="cd02440">
    <property type="entry name" value="AdoMet_MTases"/>
    <property type="match status" value="1"/>
</dbReference>
<dbReference type="InterPro" id="IPR022657">
    <property type="entry name" value="De-COase2_CS"/>
</dbReference>
<proteinExistence type="predicted"/>
<feature type="domain" description="Methyltransferase type 11" evidence="1">
    <location>
        <begin position="52"/>
        <end position="135"/>
    </location>
</feature>
<organism evidence="2">
    <name type="scientific">marine metagenome</name>
    <dbReference type="NCBI Taxonomy" id="408172"/>
    <lineage>
        <taxon>unclassified sequences</taxon>
        <taxon>metagenomes</taxon>
        <taxon>ecological metagenomes</taxon>
    </lineage>
</organism>
<dbReference type="Gene3D" id="3.40.50.150">
    <property type="entry name" value="Vaccinia Virus protein VP39"/>
    <property type="match status" value="1"/>
</dbReference>
<evidence type="ECO:0000259" key="1">
    <source>
        <dbReference type="Pfam" id="PF08241"/>
    </source>
</evidence>
<dbReference type="SUPFAM" id="SSF53335">
    <property type="entry name" value="S-adenosyl-L-methionine-dependent methyltransferases"/>
    <property type="match status" value="1"/>
</dbReference>
<dbReference type="Pfam" id="PF08241">
    <property type="entry name" value="Methyltransf_11"/>
    <property type="match status" value="1"/>
</dbReference>
<evidence type="ECO:0000313" key="2">
    <source>
        <dbReference type="EMBL" id="SVA62315.1"/>
    </source>
</evidence>
<dbReference type="EMBL" id="UINC01014639">
    <property type="protein sequence ID" value="SVA62315.1"/>
    <property type="molecule type" value="Genomic_DNA"/>
</dbReference>